<keyword evidence="5" id="KW-1185">Reference proteome</keyword>
<dbReference type="CDD" id="cd01949">
    <property type="entry name" value="GGDEF"/>
    <property type="match status" value="1"/>
</dbReference>
<dbReference type="Gene3D" id="6.10.340.10">
    <property type="match status" value="1"/>
</dbReference>
<dbReference type="SMART" id="SM00304">
    <property type="entry name" value="HAMP"/>
    <property type="match status" value="1"/>
</dbReference>
<feature type="domain" description="GGDEF" evidence="3">
    <location>
        <begin position="402"/>
        <end position="537"/>
    </location>
</feature>
<feature type="domain" description="HAMP" evidence="2">
    <location>
        <begin position="316"/>
        <end position="368"/>
    </location>
</feature>
<dbReference type="InterPro" id="IPR000160">
    <property type="entry name" value="GGDEF_dom"/>
</dbReference>
<evidence type="ECO:0000313" key="4">
    <source>
        <dbReference type="EMBL" id="GGC98898.1"/>
    </source>
</evidence>
<dbReference type="SUPFAM" id="SSF55073">
    <property type="entry name" value="Nucleotide cyclase"/>
    <property type="match status" value="1"/>
</dbReference>
<dbReference type="InterPro" id="IPR052163">
    <property type="entry name" value="DGC-Regulatory_Protein"/>
</dbReference>
<keyword evidence="1" id="KW-0812">Transmembrane</keyword>
<dbReference type="PANTHER" id="PTHR46663:SF2">
    <property type="entry name" value="GGDEF DOMAIN-CONTAINING PROTEIN"/>
    <property type="match status" value="1"/>
</dbReference>
<dbReference type="PROSITE" id="PS50885">
    <property type="entry name" value="HAMP"/>
    <property type="match status" value="1"/>
</dbReference>
<gene>
    <name evidence="4" type="ORF">GCM10007418_17730</name>
</gene>
<evidence type="ECO:0000256" key="1">
    <source>
        <dbReference type="SAM" id="Phobius"/>
    </source>
</evidence>
<dbReference type="InterPro" id="IPR043128">
    <property type="entry name" value="Rev_trsase/Diguanyl_cyclase"/>
</dbReference>
<evidence type="ECO:0000259" key="3">
    <source>
        <dbReference type="PROSITE" id="PS50887"/>
    </source>
</evidence>
<dbReference type="Gene3D" id="3.30.450.20">
    <property type="entry name" value="PAS domain"/>
    <property type="match status" value="1"/>
</dbReference>
<dbReference type="Proteomes" id="UP000638188">
    <property type="component" value="Unassembled WGS sequence"/>
</dbReference>
<dbReference type="NCBIfam" id="TIGR00254">
    <property type="entry name" value="GGDEF"/>
    <property type="match status" value="1"/>
</dbReference>
<feature type="transmembrane region" description="Helical" evidence="1">
    <location>
        <begin position="295"/>
        <end position="318"/>
    </location>
</feature>
<dbReference type="Pfam" id="PF00672">
    <property type="entry name" value="HAMP"/>
    <property type="match status" value="1"/>
</dbReference>
<keyword evidence="1" id="KW-0472">Membrane</keyword>
<dbReference type="Gene3D" id="3.30.70.270">
    <property type="match status" value="1"/>
</dbReference>
<dbReference type="CDD" id="cd06225">
    <property type="entry name" value="HAMP"/>
    <property type="match status" value="1"/>
</dbReference>
<dbReference type="Pfam" id="PF00990">
    <property type="entry name" value="GGDEF"/>
    <property type="match status" value="1"/>
</dbReference>
<organism evidence="4 5">
    <name type="scientific">Halopseudomonas salina</name>
    <dbReference type="NCBI Taxonomy" id="1323744"/>
    <lineage>
        <taxon>Bacteria</taxon>
        <taxon>Pseudomonadati</taxon>
        <taxon>Pseudomonadota</taxon>
        <taxon>Gammaproteobacteria</taxon>
        <taxon>Pseudomonadales</taxon>
        <taxon>Pseudomonadaceae</taxon>
        <taxon>Halopseudomonas</taxon>
    </lineage>
</organism>
<dbReference type="InterPro" id="IPR029787">
    <property type="entry name" value="Nucleotide_cyclase"/>
</dbReference>
<dbReference type="EMBL" id="BMFF01000003">
    <property type="protein sequence ID" value="GGC98898.1"/>
    <property type="molecule type" value="Genomic_DNA"/>
</dbReference>
<dbReference type="RefSeq" id="WP_150278468.1">
    <property type="nucleotide sequence ID" value="NZ_BMFF01000003.1"/>
</dbReference>
<name>A0ABQ1PL66_9GAMM</name>
<dbReference type="CDD" id="cd12914">
    <property type="entry name" value="PDC1_DGC_like"/>
    <property type="match status" value="1"/>
</dbReference>
<dbReference type="PROSITE" id="PS50887">
    <property type="entry name" value="GGDEF"/>
    <property type="match status" value="1"/>
</dbReference>
<accession>A0ABQ1PL66</accession>
<dbReference type="SMART" id="SM00267">
    <property type="entry name" value="GGDEF"/>
    <property type="match status" value="1"/>
</dbReference>
<sequence length="538" mass="58730">MARSTSLRTRLAALIALIVVLLSWLLGTFINVDLSQRLREESGRELVELAYQMGDRLDRDMAARASILEVLAQLDALREPDARQEQIRLLDQLSAKMPALAWIGLLDAQGTVSVGSDRILEGINIAHRPVYREALDGLFIGDVHEALLLQSLLPNPSGETMKFVDISWPMRDDEGRLLGVLAAHLSWSWAGEISRSLLRATQERREAEFFVLASDGAVLLGPKDWVGKQVEDFLPVSGSKSAGLWQVVEWPGEAKYLTGVAFADGHGDYAGLGWVVVARQPLAVADQPAENAQTFIFFAGSLLALVFAIAGWLMSGYLTAPLKRIARAADRLSAREHAEIPVIRGAREIEILGASIRHLVEALGHQENRLDEMSELALTDSLTGLANRAAFERFLLSHDPTLPLALLFLDLDGFKRVNDEMGHAAGDELLAVVAERLQSKVRDGDLLVRLGGDEFVIVLVPGSGDIQRIARQLADRTLKAVSLPVALEAGEARVYCSIGGAFWPEDGATTDEVLECADRALYRAKAKGKNVAVFSSER</sequence>
<keyword evidence="1" id="KW-1133">Transmembrane helix</keyword>
<protein>
    <submittedName>
        <fullName evidence="4">Diguanylate cyclase</fullName>
    </submittedName>
</protein>
<evidence type="ECO:0000259" key="2">
    <source>
        <dbReference type="PROSITE" id="PS50885"/>
    </source>
</evidence>
<evidence type="ECO:0000313" key="5">
    <source>
        <dbReference type="Proteomes" id="UP000638188"/>
    </source>
</evidence>
<dbReference type="InterPro" id="IPR003660">
    <property type="entry name" value="HAMP_dom"/>
</dbReference>
<comment type="caution">
    <text evidence="4">The sequence shown here is derived from an EMBL/GenBank/DDBJ whole genome shotgun (WGS) entry which is preliminary data.</text>
</comment>
<dbReference type="PANTHER" id="PTHR46663">
    <property type="entry name" value="DIGUANYLATE CYCLASE DGCT-RELATED"/>
    <property type="match status" value="1"/>
</dbReference>
<proteinExistence type="predicted"/>
<reference evidence="5" key="1">
    <citation type="journal article" date="2019" name="Int. J. Syst. Evol. Microbiol.">
        <title>The Global Catalogue of Microorganisms (GCM) 10K type strain sequencing project: providing services to taxonomists for standard genome sequencing and annotation.</title>
        <authorList>
            <consortium name="The Broad Institute Genomics Platform"/>
            <consortium name="The Broad Institute Genome Sequencing Center for Infectious Disease"/>
            <person name="Wu L."/>
            <person name="Ma J."/>
        </authorList>
    </citation>
    <scope>NUCLEOTIDE SEQUENCE [LARGE SCALE GENOMIC DNA]</scope>
    <source>
        <strain evidence="5">CGMCC 1.12482</strain>
    </source>
</reference>